<dbReference type="RefSeq" id="WP_208404411.1">
    <property type="nucleotide sequence ID" value="NZ_JAASRS010000001.1"/>
</dbReference>
<gene>
    <name evidence="2" type="ORF">BDD39_002790</name>
</gene>
<protein>
    <submittedName>
        <fullName evidence="2">Uncharacterized protein</fullName>
    </submittedName>
</protein>
<dbReference type="AlphaFoldDB" id="A0A846ML02"/>
<keyword evidence="1" id="KW-0812">Transmembrane</keyword>
<keyword evidence="3" id="KW-1185">Reference proteome</keyword>
<evidence type="ECO:0000313" key="2">
    <source>
        <dbReference type="EMBL" id="NIK16280.1"/>
    </source>
</evidence>
<organism evidence="2 3">
    <name type="scientific">Saccharococcus thermophilus</name>
    <dbReference type="NCBI Taxonomy" id="29396"/>
    <lineage>
        <taxon>Bacteria</taxon>
        <taxon>Bacillati</taxon>
        <taxon>Bacillota</taxon>
        <taxon>Bacilli</taxon>
        <taxon>Bacillales</taxon>
        <taxon>Anoxybacillaceae</taxon>
        <taxon>Saccharococcus</taxon>
    </lineage>
</organism>
<dbReference type="Proteomes" id="UP000532769">
    <property type="component" value="Unassembled WGS sequence"/>
</dbReference>
<proteinExistence type="predicted"/>
<sequence>MKDMHETQRAEPLHHDEDKVFAPTEDLQRITGGVWSRKSFRLDSQPKGIRWIGYVIVGFFLMMMAIAILNFFNE</sequence>
<reference evidence="2 3" key="1">
    <citation type="submission" date="2020-03" db="EMBL/GenBank/DDBJ databases">
        <title>Genomic Encyclopedia of Archaeal and Bacterial Type Strains, Phase II (KMG-II): from individual species to whole genera.</title>
        <authorList>
            <person name="Goeker M."/>
        </authorList>
    </citation>
    <scope>NUCLEOTIDE SEQUENCE [LARGE SCALE GENOMIC DNA]</scope>
    <source>
        <strain evidence="2 3">DSM 4749</strain>
    </source>
</reference>
<accession>A0A846ML02</accession>
<name>A0A846ML02_9BACL</name>
<keyword evidence="1" id="KW-0472">Membrane</keyword>
<keyword evidence="1" id="KW-1133">Transmembrane helix</keyword>
<evidence type="ECO:0000313" key="3">
    <source>
        <dbReference type="Proteomes" id="UP000532769"/>
    </source>
</evidence>
<evidence type="ECO:0000256" key="1">
    <source>
        <dbReference type="SAM" id="Phobius"/>
    </source>
</evidence>
<dbReference type="EMBL" id="JAASRS010000001">
    <property type="protein sequence ID" value="NIK16280.1"/>
    <property type="molecule type" value="Genomic_DNA"/>
</dbReference>
<comment type="caution">
    <text evidence="2">The sequence shown here is derived from an EMBL/GenBank/DDBJ whole genome shotgun (WGS) entry which is preliminary data.</text>
</comment>
<feature type="transmembrane region" description="Helical" evidence="1">
    <location>
        <begin position="51"/>
        <end position="72"/>
    </location>
</feature>